<evidence type="ECO:0000256" key="5">
    <source>
        <dbReference type="ARBA" id="ARBA00022801"/>
    </source>
</evidence>
<proteinExistence type="inferred from homology"/>
<dbReference type="OrthoDB" id="5185254at2"/>
<dbReference type="EMBL" id="VBUU01000001">
    <property type="protein sequence ID" value="TLG17858.1"/>
    <property type="molecule type" value="Genomic_DNA"/>
</dbReference>
<evidence type="ECO:0000256" key="2">
    <source>
        <dbReference type="ARBA" id="ARBA00022649"/>
    </source>
</evidence>
<dbReference type="GO" id="GO:0004540">
    <property type="term" value="F:RNA nuclease activity"/>
    <property type="evidence" value="ECO:0007669"/>
    <property type="project" value="InterPro"/>
</dbReference>
<gene>
    <name evidence="8" type="primary">vapC</name>
    <name evidence="9" type="ORF">FEK35_01570</name>
</gene>
<evidence type="ECO:0000256" key="6">
    <source>
        <dbReference type="ARBA" id="ARBA00022842"/>
    </source>
</evidence>
<keyword evidence="2 8" id="KW-1277">Toxin-antitoxin system</keyword>
<keyword evidence="4 8" id="KW-0479">Metal-binding</keyword>
<keyword evidence="8" id="KW-0800">Toxin</keyword>
<comment type="function">
    <text evidence="8">Toxic component of a toxin-antitoxin (TA) system. An RNase.</text>
</comment>
<dbReference type="EC" id="3.1.-.-" evidence="8"/>
<dbReference type="PANTHER" id="PTHR33653">
    <property type="entry name" value="RIBONUCLEASE VAPC2"/>
    <property type="match status" value="1"/>
</dbReference>
<protein>
    <recommendedName>
        <fullName evidence="8">Ribonuclease VapC</fullName>
        <shortName evidence="8">RNase VapC</shortName>
        <ecNumber evidence="8">3.1.-.-</ecNumber>
    </recommendedName>
    <alternativeName>
        <fullName evidence="8">Toxin VapC</fullName>
    </alternativeName>
</protein>
<feature type="binding site" evidence="8">
    <location>
        <position position="7"/>
    </location>
    <ligand>
        <name>Mg(2+)</name>
        <dbReference type="ChEBI" id="CHEBI:18420"/>
    </ligand>
</feature>
<dbReference type="InterPro" id="IPR022907">
    <property type="entry name" value="VapC_family"/>
</dbReference>
<keyword evidence="3 8" id="KW-0540">Nuclease</keyword>
<feature type="binding site" evidence="8">
    <location>
        <position position="97"/>
    </location>
    <ligand>
        <name>Mg(2+)</name>
        <dbReference type="ChEBI" id="CHEBI:18420"/>
    </ligand>
</feature>
<keyword evidence="5 8" id="KW-0378">Hydrolase</keyword>
<dbReference type="InterPro" id="IPR050556">
    <property type="entry name" value="Type_II_TA_system_RNase"/>
</dbReference>
<evidence type="ECO:0000256" key="1">
    <source>
        <dbReference type="ARBA" id="ARBA00001946"/>
    </source>
</evidence>
<evidence type="ECO:0000256" key="8">
    <source>
        <dbReference type="HAMAP-Rule" id="MF_00265"/>
    </source>
</evidence>
<evidence type="ECO:0000256" key="4">
    <source>
        <dbReference type="ARBA" id="ARBA00022723"/>
    </source>
</evidence>
<evidence type="ECO:0000313" key="9">
    <source>
        <dbReference type="EMBL" id="TLG17858.1"/>
    </source>
</evidence>
<dbReference type="Proteomes" id="UP000308349">
    <property type="component" value="Unassembled WGS sequence"/>
</dbReference>
<organism evidence="9 10">
    <name type="scientific">Nocardia cyriacigeorgica</name>
    <dbReference type="NCBI Taxonomy" id="135487"/>
    <lineage>
        <taxon>Bacteria</taxon>
        <taxon>Bacillati</taxon>
        <taxon>Actinomycetota</taxon>
        <taxon>Actinomycetes</taxon>
        <taxon>Mycobacteriales</taxon>
        <taxon>Nocardiaceae</taxon>
        <taxon>Nocardia</taxon>
    </lineage>
</organism>
<sequence>MIGYLIDSSALWRILRDQAVVDLWRTPLADGELRSCYPQRAEFLRSARNLKEFSHFCGMFDTLYREVAVPKSAGMWISGLQRRGAENGNHRCLSAVDLQVCATAAFHGLTIVHDDSDFVTAARLATELRQVNVHDGPLTLDSGMAD</sequence>
<dbReference type="AlphaFoldDB" id="A0A5R8PLM6"/>
<keyword evidence="6 8" id="KW-0460">Magnesium</keyword>
<dbReference type="InterPro" id="IPR029060">
    <property type="entry name" value="PIN-like_dom_sf"/>
</dbReference>
<evidence type="ECO:0000256" key="3">
    <source>
        <dbReference type="ARBA" id="ARBA00022722"/>
    </source>
</evidence>
<dbReference type="GO" id="GO:0000287">
    <property type="term" value="F:magnesium ion binding"/>
    <property type="evidence" value="ECO:0007669"/>
    <property type="project" value="UniProtKB-UniRule"/>
</dbReference>
<reference evidence="9 10" key="1">
    <citation type="submission" date="2019-05" db="EMBL/GenBank/DDBJ databases">
        <title>Genomes sequences of two Nocardia cyriacigeorgica environmental isolates, type strains Nocardia asteroides ATCC 19247 and Nocardia cyriacigeorgica DSM 44484.</title>
        <authorList>
            <person name="Vautrin F."/>
            <person name="Bergeron E."/>
            <person name="Dubost A."/>
            <person name="Abrouk D."/>
            <person name="Rodriguez Nava V."/>
            <person name="Pujic P."/>
        </authorList>
    </citation>
    <scope>NUCLEOTIDE SEQUENCE [LARGE SCALE GENOMIC DNA]</scope>
    <source>
        <strain evidence="9 10">EML 1456</strain>
    </source>
</reference>
<evidence type="ECO:0000256" key="7">
    <source>
        <dbReference type="ARBA" id="ARBA00038093"/>
    </source>
</evidence>
<evidence type="ECO:0000313" key="10">
    <source>
        <dbReference type="Proteomes" id="UP000308349"/>
    </source>
</evidence>
<accession>A0A5R8PLM6</accession>
<comment type="cofactor">
    <cofactor evidence="1 8">
        <name>Mg(2+)</name>
        <dbReference type="ChEBI" id="CHEBI:18420"/>
    </cofactor>
</comment>
<dbReference type="RefSeq" id="WP_138454627.1">
    <property type="nucleotide sequence ID" value="NZ_VBUU01000001.1"/>
</dbReference>
<dbReference type="Gene3D" id="3.40.50.1010">
    <property type="entry name" value="5'-nuclease"/>
    <property type="match status" value="1"/>
</dbReference>
<dbReference type="HAMAP" id="MF_00265">
    <property type="entry name" value="VapC_Nob1"/>
    <property type="match status" value="1"/>
</dbReference>
<dbReference type="SUPFAM" id="SSF88723">
    <property type="entry name" value="PIN domain-like"/>
    <property type="match status" value="1"/>
</dbReference>
<dbReference type="GO" id="GO:0090729">
    <property type="term" value="F:toxin activity"/>
    <property type="evidence" value="ECO:0007669"/>
    <property type="project" value="UniProtKB-KW"/>
</dbReference>
<comment type="caution">
    <text evidence="9">The sequence shown here is derived from an EMBL/GenBank/DDBJ whole genome shotgun (WGS) entry which is preliminary data.</text>
</comment>
<comment type="similarity">
    <text evidence="7 8">Belongs to the PINc/VapC protein family.</text>
</comment>
<name>A0A5R8PLM6_9NOCA</name>
<dbReference type="GO" id="GO:0016787">
    <property type="term" value="F:hydrolase activity"/>
    <property type="evidence" value="ECO:0007669"/>
    <property type="project" value="UniProtKB-KW"/>
</dbReference>
<dbReference type="PANTHER" id="PTHR33653:SF1">
    <property type="entry name" value="RIBONUCLEASE VAPC2"/>
    <property type="match status" value="1"/>
</dbReference>